<dbReference type="EMBL" id="JH687839">
    <property type="protein sequence ID" value="EJD37514.1"/>
    <property type="molecule type" value="Genomic_DNA"/>
</dbReference>
<proteinExistence type="predicted"/>
<keyword evidence="3" id="KW-1185">Reference proteome</keyword>
<dbReference type="InterPro" id="IPR045469">
    <property type="entry name" value="Nis1"/>
</dbReference>
<evidence type="ECO:0000313" key="2">
    <source>
        <dbReference type="EMBL" id="EJD37514.1"/>
    </source>
</evidence>
<evidence type="ECO:0000256" key="1">
    <source>
        <dbReference type="SAM" id="SignalP"/>
    </source>
</evidence>
<dbReference type="KEGG" id="adl:AURDEDRAFT_188043"/>
<dbReference type="AlphaFoldDB" id="J0CZX4"/>
<feature type="signal peptide" evidence="1">
    <location>
        <begin position="1"/>
        <end position="18"/>
    </location>
</feature>
<sequence>MRFSLLPLAAGLLPLASAYITGLAPHIGVYHPDELTSMFPVTFRTGSTKVPFFDLSVSFGLTTPAEHTASTTFGNALVNIDLAALKRADTGPGQFTISVPINTGDLYNGPGAYVLTAAVVRITGDPGVSQFRADPFFVPFNATF</sequence>
<organism evidence="2 3">
    <name type="scientific">Auricularia subglabra (strain TFB-10046 / SS5)</name>
    <name type="common">White-rot fungus</name>
    <name type="synonym">Auricularia delicata (strain TFB10046)</name>
    <dbReference type="NCBI Taxonomy" id="717982"/>
    <lineage>
        <taxon>Eukaryota</taxon>
        <taxon>Fungi</taxon>
        <taxon>Dikarya</taxon>
        <taxon>Basidiomycota</taxon>
        <taxon>Agaricomycotina</taxon>
        <taxon>Agaricomycetes</taxon>
        <taxon>Auriculariales</taxon>
        <taxon>Auriculariaceae</taxon>
        <taxon>Auricularia</taxon>
    </lineage>
</organism>
<dbReference type="Proteomes" id="UP000006514">
    <property type="component" value="Unassembled WGS sequence"/>
</dbReference>
<name>J0CZX4_AURST</name>
<protein>
    <submittedName>
        <fullName evidence="2">Uncharacterized protein</fullName>
    </submittedName>
</protein>
<reference evidence="3" key="1">
    <citation type="journal article" date="2012" name="Science">
        <title>The Paleozoic origin of enzymatic lignin decomposition reconstructed from 31 fungal genomes.</title>
        <authorList>
            <person name="Floudas D."/>
            <person name="Binder M."/>
            <person name="Riley R."/>
            <person name="Barry K."/>
            <person name="Blanchette R.A."/>
            <person name="Henrissat B."/>
            <person name="Martinez A.T."/>
            <person name="Otillar R."/>
            <person name="Spatafora J.W."/>
            <person name="Yadav J.S."/>
            <person name="Aerts A."/>
            <person name="Benoit I."/>
            <person name="Boyd A."/>
            <person name="Carlson A."/>
            <person name="Copeland A."/>
            <person name="Coutinho P.M."/>
            <person name="de Vries R.P."/>
            <person name="Ferreira P."/>
            <person name="Findley K."/>
            <person name="Foster B."/>
            <person name="Gaskell J."/>
            <person name="Glotzer D."/>
            <person name="Gorecki P."/>
            <person name="Heitman J."/>
            <person name="Hesse C."/>
            <person name="Hori C."/>
            <person name="Igarashi K."/>
            <person name="Jurgens J.A."/>
            <person name="Kallen N."/>
            <person name="Kersten P."/>
            <person name="Kohler A."/>
            <person name="Kuees U."/>
            <person name="Kumar T.K.A."/>
            <person name="Kuo A."/>
            <person name="LaButti K."/>
            <person name="Larrondo L.F."/>
            <person name="Lindquist E."/>
            <person name="Ling A."/>
            <person name="Lombard V."/>
            <person name="Lucas S."/>
            <person name="Lundell T."/>
            <person name="Martin R."/>
            <person name="McLaughlin D.J."/>
            <person name="Morgenstern I."/>
            <person name="Morin E."/>
            <person name="Murat C."/>
            <person name="Nagy L.G."/>
            <person name="Nolan M."/>
            <person name="Ohm R.A."/>
            <person name="Patyshakuliyeva A."/>
            <person name="Rokas A."/>
            <person name="Ruiz-Duenas F.J."/>
            <person name="Sabat G."/>
            <person name="Salamov A."/>
            <person name="Samejima M."/>
            <person name="Schmutz J."/>
            <person name="Slot J.C."/>
            <person name="St John F."/>
            <person name="Stenlid J."/>
            <person name="Sun H."/>
            <person name="Sun S."/>
            <person name="Syed K."/>
            <person name="Tsang A."/>
            <person name="Wiebenga A."/>
            <person name="Young D."/>
            <person name="Pisabarro A."/>
            <person name="Eastwood D.C."/>
            <person name="Martin F."/>
            <person name="Cullen D."/>
            <person name="Grigoriev I.V."/>
            <person name="Hibbett D.S."/>
        </authorList>
    </citation>
    <scope>NUCLEOTIDE SEQUENCE [LARGE SCALE GENOMIC DNA]</scope>
    <source>
        <strain evidence="3">TFB10046</strain>
    </source>
</reference>
<dbReference type="InParanoid" id="J0CZX4"/>
<evidence type="ECO:0000313" key="3">
    <source>
        <dbReference type="Proteomes" id="UP000006514"/>
    </source>
</evidence>
<gene>
    <name evidence="2" type="ORF">AURDEDRAFT_188043</name>
</gene>
<accession>J0CZX4</accession>
<dbReference type="OrthoDB" id="3244717at2759"/>
<keyword evidence="1" id="KW-0732">Signal</keyword>
<feature type="chain" id="PRO_5003732576" evidence="1">
    <location>
        <begin position="19"/>
        <end position="144"/>
    </location>
</feature>
<dbReference type="Pfam" id="PF19271">
    <property type="entry name" value="Nis1"/>
    <property type="match status" value="1"/>
</dbReference>